<dbReference type="EMBL" id="JACHNF010000001">
    <property type="protein sequence ID" value="MBB5981033.1"/>
    <property type="molecule type" value="Genomic_DNA"/>
</dbReference>
<feature type="compositionally biased region" description="Basic and acidic residues" evidence="1">
    <location>
        <begin position="169"/>
        <end position="194"/>
    </location>
</feature>
<feature type="compositionally biased region" description="Basic and acidic residues" evidence="1">
    <location>
        <begin position="590"/>
        <end position="602"/>
    </location>
</feature>
<name>A0A841DQW5_9ACTN</name>
<dbReference type="AlphaFoldDB" id="A0A841DQW5"/>
<feature type="compositionally biased region" description="Low complexity" evidence="1">
    <location>
        <begin position="606"/>
        <end position="623"/>
    </location>
</feature>
<reference evidence="2 3" key="1">
    <citation type="submission" date="2020-08" db="EMBL/GenBank/DDBJ databases">
        <title>Sequencing the genomes of 1000 actinobacteria strains.</title>
        <authorList>
            <person name="Klenk H.-P."/>
        </authorList>
    </citation>
    <scope>NUCLEOTIDE SEQUENCE [LARGE SCALE GENOMIC DNA]</scope>
    <source>
        <strain evidence="2 3">DSM 17294</strain>
    </source>
</reference>
<feature type="region of interest" description="Disordered" evidence="1">
    <location>
        <begin position="120"/>
        <end position="651"/>
    </location>
</feature>
<feature type="compositionally biased region" description="Polar residues" evidence="1">
    <location>
        <begin position="547"/>
        <end position="556"/>
    </location>
</feature>
<gene>
    <name evidence="2" type="ORF">HDA44_004374</name>
</gene>
<accession>A0A841DQW5</accession>
<feature type="compositionally biased region" description="Acidic residues" evidence="1">
    <location>
        <begin position="214"/>
        <end position="225"/>
    </location>
</feature>
<sequence>MATEGQADEMLMTVAGQVRQIYQILRKYLRGRLNRTQMRRAAAERVAHGRRWEPPVQQQTANVDERELYGQLDRTARQLEGVNAQNDDLRRQTAELQAQQAVTEERLRAQEQLLADQNAELNRTDGNHNGVDDNRDADVRTDEQNRVRDAQVQQNADASDLDNNGVVDSLDREHDEQQRQEDAKQKKESGREGPDAADAAGAAGTAAGAAVAAEEVEDRLDEGTDADQPGSDEPGVDTAANAETGELTDSVDQQGTVNMTFGDNTQVISGDGNSRFGYNVVSGDSPQSPDAVDATAQDTTDPLREQTEAIPAVEEQGAPPNPEAKQVNPWDSYNDPLTNEVFDQDNPPLETDNTQPNPYVTDTAAEAEQQPEQVPASDPYVTDSTVEAEQQPEQVPASDPYVTDTAVEAEQQPESNPYVTDTAAEAEQSPDLESPDRPGTTRTLNQDQELEADPEDLEGPTQTENAQTLAQAQDAQGPTQGPDAQPLAQDTQAPGQAQDTQSLAQGQDTQSLAQDQDTQGPTQVSDQPGPAIQADGGDINFGENGAAQPSGQNTQPVRAAEEPLLDGHREERAQQAARNGGQQGRTSTMTREEQDAQRHRTQDGLASASAAPSHAPSTTPSAAGERPDHLRDTRTASPRAPQQDTGRGRGE</sequence>
<feature type="compositionally biased region" description="Low complexity" evidence="1">
    <location>
        <begin position="196"/>
        <end position="213"/>
    </location>
</feature>
<evidence type="ECO:0000313" key="2">
    <source>
        <dbReference type="EMBL" id="MBB5981033.1"/>
    </source>
</evidence>
<feature type="compositionally biased region" description="Polar residues" evidence="1">
    <location>
        <begin position="488"/>
        <end position="526"/>
    </location>
</feature>
<protein>
    <submittedName>
        <fullName evidence="2">Uncharacterized protein</fullName>
    </submittedName>
</protein>
<feature type="compositionally biased region" description="Polar residues" evidence="1">
    <location>
        <begin position="382"/>
        <end position="393"/>
    </location>
</feature>
<organism evidence="2 3">
    <name type="scientific">Kribbella solani</name>
    <dbReference type="NCBI Taxonomy" id="236067"/>
    <lineage>
        <taxon>Bacteria</taxon>
        <taxon>Bacillati</taxon>
        <taxon>Actinomycetota</taxon>
        <taxon>Actinomycetes</taxon>
        <taxon>Propionibacteriales</taxon>
        <taxon>Kribbellaceae</taxon>
        <taxon>Kribbella</taxon>
    </lineage>
</organism>
<evidence type="ECO:0000313" key="3">
    <source>
        <dbReference type="Proteomes" id="UP000558997"/>
    </source>
</evidence>
<feature type="compositionally biased region" description="Acidic residues" evidence="1">
    <location>
        <begin position="448"/>
        <end position="458"/>
    </location>
</feature>
<feature type="compositionally biased region" description="Polar residues" evidence="1">
    <location>
        <begin position="460"/>
        <end position="479"/>
    </location>
</feature>
<feature type="compositionally biased region" description="Polar residues" evidence="1">
    <location>
        <begin position="351"/>
        <end position="360"/>
    </location>
</feature>
<keyword evidence="3" id="KW-1185">Reference proteome</keyword>
<feature type="compositionally biased region" description="Basic and acidic residues" evidence="1">
    <location>
        <begin position="559"/>
        <end position="573"/>
    </location>
</feature>
<feature type="compositionally biased region" description="Basic and acidic residues" evidence="1">
    <location>
        <begin position="625"/>
        <end position="634"/>
    </location>
</feature>
<comment type="caution">
    <text evidence="2">The sequence shown here is derived from an EMBL/GenBank/DDBJ whole genome shotgun (WGS) entry which is preliminary data.</text>
</comment>
<feature type="compositionally biased region" description="Basic and acidic residues" evidence="1">
    <location>
        <begin position="122"/>
        <end position="149"/>
    </location>
</feature>
<dbReference type="Proteomes" id="UP000558997">
    <property type="component" value="Unassembled WGS sequence"/>
</dbReference>
<proteinExistence type="predicted"/>
<feature type="compositionally biased region" description="Polar residues" evidence="1">
    <location>
        <begin position="250"/>
        <end position="272"/>
    </location>
</feature>
<feature type="compositionally biased region" description="Low complexity" evidence="1">
    <location>
        <begin position="290"/>
        <end position="300"/>
    </location>
</feature>
<dbReference type="RefSeq" id="WP_184837211.1">
    <property type="nucleotide sequence ID" value="NZ_BAAAVN010000016.1"/>
</dbReference>
<evidence type="ECO:0000256" key="1">
    <source>
        <dbReference type="SAM" id="MobiDB-lite"/>
    </source>
</evidence>